<sequence>MYAAKADGKGKVKVFYPAMLEERRTRRILEMDLRHAVQDGCLELNFQPLFDAQTARLKSFEALVRWHHPMQGTIAPDQFIPLAEETGLIVALGDWVLREACAEAAQWPADIGIAVNVSALQVGHGEMLPVLVNTLAATGLDPSRLELEITESSLLALKPETVGFLRSVQELGVRVSIDDFGTGYSSMSSLQNFRFDKIKIDRSFVQAINGDAKSVAIIKSILELSSKIGVTTTAEGVETSAQLDYITANGCTEAQGFLFAKPMSKEAAREFIRQNA</sequence>
<proteinExistence type="predicted"/>
<dbReference type="PANTHER" id="PTHR44757:SF2">
    <property type="entry name" value="BIOFILM ARCHITECTURE MAINTENANCE PROTEIN MBAA"/>
    <property type="match status" value="1"/>
</dbReference>
<feature type="domain" description="EAL" evidence="1">
    <location>
        <begin position="26"/>
        <end position="276"/>
    </location>
</feature>
<dbReference type="InterPro" id="IPR035919">
    <property type="entry name" value="EAL_sf"/>
</dbReference>
<evidence type="ECO:0000313" key="3">
    <source>
        <dbReference type="Proteomes" id="UP000531216"/>
    </source>
</evidence>
<dbReference type="RefSeq" id="WP_090958861.1">
    <property type="nucleotide sequence ID" value="NZ_FOOA01000001.1"/>
</dbReference>
<dbReference type="InterPro" id="IPR052155">
    <property type="entry name" value="Biofilm_reg_signaling"/>
</dbReference>
<dbReference type="PROSITE" id="PS50883">
    <property type="entry name" value="EAL"/>
    <property type="match status" value="1"/>
</dbReference>
<accession>A0A7W6FSP4</accession>
<dbReference type="EMBL" id="JACIDO010000001">
    <property type="protein sequence ID" value="MBB3934188.1"/>
    <property type="molecule type" value="Genomic_DNA"/>
</dbReference>
<dbReference type="CDD" id="cd01948">
    <property type="entry name" value="EAL"/>
    <property type="match status" value="1"/>
</dbReference>
<protein>
    <submittedName>
        <fullName evidence="2">EAL domain-containing protein (Putative c-di-GMP-specific phosphodiesterase class I)</fullName>
    </submittedName>
</protein>
<organism evidence="2 3">
    <name type="scientific">Aureimonas phyllosphaerae</name>
    <dbReference type="NCBI Taxonomy" id="1166078"/>
    <lineage>
        <taxon>Bacteria</taxon>
        <taxon>Pseudomonadati</taxon>
        <taxon>Pseudomonadota</taxon>
        <taxon>Alphaproteobacteria</taxon>
        <taxon>Hyphomicrobiales</taxon>
        <taxon>Aurantimonadaceae</taxon>
        <taxon>Aureimonas</taxon>
    </lineage>
</organism>
<keyword evidence="3" id="KW-1185">Reference proteome</keyword>
<comment type="caution">
    <text evidence="2">The sequence shown here is derived from an EMBL/GenBank/DDBJ whole genome shotgun (WGS) entry which is preliminary data.</text>
</comment>
<dbReference type="PANTHER" id="PTHR44757">
    <property type="entry name" value="DIGUANYLATE CYCLASE DGCP"/>
    <property type="match status" value="1"/>
</dbReference>
<name>A0A7W6FSP4_9HYPH</name>
<dbReference type="SUPFAM" id="SSF141868">
    <property type="entry name" value="EAL domain-like"/>
    <property type="match status" value="1"/>
</dbReference>
<dbReference type="Proteomes" id="UP000531216">
    <property type="component" value="Unassembled WGS sequence"/>
</dbReference>
<gene>
    <name evidence="2" type="ORF">GGR05_000299</name>
</gene>
<reference evidence="2 3" key="1">
    <citation type="submission" date="2020-08" db="EMBL/GenBank/DDBJ databases">
        <title>Genomic Encyclopedia of Type Strains, Phase IV (KMG-IV): sequencing the most valuable type-strain genomes for metagenomic binning, comparative biology and taxonomic classification.</title>
        <authorList>
            <person name="Goeker M."/>
        </authorList>
    </citation>
    <scope>NUCLEOTIDE SEQUENCE [LARGE SCALE GENOMIC DNA]</scope>
    <source>
        <strain evidence="2 3">DSM 25024</strain>
    </source>
</reference>
<dbReference type="Gene3D" id="3.20.20.450">
    <property type="entry name" value="EAL domain"/>
    <property type="match status" value="1"/>
</dbReference>
<dbReference type="OrthoDB" id="9814202at2"/>
<evidence type="ECO:0000313" key="2">
    <source>
        <dbReference type="EMBL" id="MBB3934188.1"/>
    </source>
</evidence>
<dbReference type="Pfam" id="PF00563">
    <property type="entry name" value="EAL"/>
    <property type="match status" value="1"/>
</dbReference>
<dbReference type="SMART" id="SM00052">
    <property type="entry name" value="EAL"/>
    <property type="match status" value="1"/>
</dbReference>
<dbReference type="AlphaFoldDB" id="A0A7W6FSP4"/>
<evidence type="ECO:0000259" key="1">
    <source>
        <dbReference type="PROSITE" id="PS50883"/>
    </source>
</evidence>
<dbReference type="InterPro" id="IPR001633">
    <property type="entry name" value="EAL_dom"/>
</dbReference>